<dbReference type="GO" id="GO:0006915">
    <property type="term" value="P:apoptotic process"/>
    <property type="evidence" value="ECO:0007669"/>
    <property type="project" value="InterPro"/>
</dbReference>
<keyword evidence="2" id="KW-0472">Membrane</keyword>
<accession>A0AA39P693</accession>
<evidence type="ECO:0000313" key="3">
    <source>
        <dbReference type="EMBL" id="KAK0478368.1"/>
    </source>
</evidence>
<keyword evidence="4" id="KW-1185">Reference proteome</keyword>
<evidence type="ECO:0000313" key="4">
    <source>
        <dbReference type="Proteomes" id="UP001175227"/>
    </source>
</evidence>
<dbReference type="Proteomes" id="UP001175227">
    <property type="component" value="Unassembled WGS sequence"/>
</dbReference>
<gene>
    <name evidence="3" type="ORF">IW261DRAFT_224726</name>
</gene>
<dbReference type="PANTHER" id="PTHR37402">
    <property type="entry name" value="GRAM DOMAIN-CONTAINING PROTEIN 4"/>
    <property type="match status" value="1"/>
</dbReference>
<name>A0AA39P693_9AGAR</name>
<keyword evidence="2" id="KW-0812">Transmembrane</keyword>
<keyword evidence="2" id="KW-1133">Transmembrane helix</keyword>
<reference evidence="3" key="1">
    <citation type="submission" date="2023-06" db="EMBL/GenBank/DDBJ databases">
        <authorList>
            <consortium name="Lawrence Berkeley National Laboratory"/>
            <person name="Ahrendt S."/>
            <person name="Sahu N."/>
            <person name="Indic B."/>
            <person name="Wong-Bajracharya J."/>
            <person name="Merenyi Z."/>
            <person name="Ke H.-M."/>
            <person name="Monk M."/>
            <person name="Kocsube S."/>
            <person name="Drula E."/>
            <person name="Lipzen A."/>
            <person name="Balint B."/>
            <person name="Henrissat B."/>
            <person name="Andreopoulos B."/>
            <person name="Martin F.M."/>
            <person name="Harder C.B."/>
            <person name="Rigling D."/>
            <person name="Ford K.L."/>
            <person name="Foster G.D."/>
            <person name="Pangilinan J."/>
            <person name="Papanicolaou A."/>
            <person name="Barry K."/>
            <person name="LaButti K."/>
            <person name="Viragh M."/>
            <person name="Koriabine M."/>
            <person name="Yan M."/>
            <person name="Riley R."/>
            <person name="Champramary S."/>
            <person name="Plett K.L."/>
            <person name="Tsai I.J."/>
            <person name="Slot J."/>
            <person name="Sipos G."/>
            <person name="Plett J."/>
            <person name="Nagy L.G."/>
            <person name="Grigoriev I.V."/>
        </authorList>
    </citation>
    <scope>NUCLEOTIDE SEQUENCE</scope>
    <source>
        <strain evidence="3">ICMP 16352</strain>
    </source>
</reference>
<feature type="compositionally biased region" description="Basic and acidic residues" evidence="1">
    <location>
        <begin position="167"/>
        <end position="176"/>
    </location>
</feature>
<feature type="transmembrane region" description="Helical" evidence="2">
    <location>
        <begin position="79"/>
        <end position="96"/>
    </location>
</feature>
<sequence>MLLKTSLQYSTMKWRARRREISNVWASIFSTQVADFHERMKNLFIWRRHCSSRIYGAFILCAFLATLLLPARIIAKCVYFVAGFLFWHVMPVIMALSPQERARLPPPLADIPTDAEYAMELISSRIASGKYTKSGKKTDSRNSDAAADSSIREGHNEVDANQVSASRGKDTGPDWKKWSERAAVGKAWAGEGKRLMKGQWMPDHTSPIIPSSVIAIAQPTSPQDTHTFVSQHSTTPGLITLTSTMFLFTPLTTTKPKITLPLSRLRGVRKMGLIKGLSLKWSPENDEHEVEEIFRWVGGRDELFTRLVGLAGKRWKTS</sequence>
<feature type="transmembrane region" description="Helical" evidence="2">
    <location>
        <begin position="54"/>
        <end position="73"/>
    </location>
</feature>
<dbReference type="AlphaFoldDB" id="A0AA39P693"/>
<dbReference type="PANTHER" id="PTHR37402:SF1">
    <property type="entry name" value="GRAM DOMAIN-CONTAINING PROTEIN 4"/>
    <property type="match status" value="1"/>
</dbReference>
<evidence type="ECO:0000256" key="2">
    <source>
        <dbReference type="SAM" id="Phobius"/>
    </source>
</evidence>
<comment type="caution">
    <text evidence="3">The sequence shown here is derived from an EMBL/GenBank/DDBJ whole genome shotgun (WGS) entry which is preliminary data.</text>
</comment>
<organism evidence="3 4">
    <name type="scientific">Armillaria novae-zelandiae</name>
    <dbReference type="NCBI Taxonomy" id="153914"/>
    <lineage>
        <taxon>Eukaryota</taxon>
        <taxon>Fungi</taxon>
        <taxon>Dikarya</taxon>
        <taxon>Basidiomycota</taxon>
        <taxon>Agaricomycotina</taxon>
        <taxon>Agaricomycetes</taxon>
        <taxon>Agaricomycetidae</taxon>
        <taxon>Agaricales</taxon>
        <taxon>Marasmiineae</taxon>
        <taxon>Physalacriaceae</taxon>
        <taxon>Armillaria</taxon>
    </lineage>
</organism>
<proteinExistence type="predicted"/>
<dbReference type="EMBL" id="JAUEPR010000014">
    <property type="protein sequence ID" value="KAK0478368.1"/>
    <property type="molecule type" value="Genomic_DNA"/>
</dbReference>
<evidence type="ECO:0000256" key="1">
    <source>
        <dbReference type="SAM" id="MobiDB-lite"/>
    </source>
</evidence>
<feature type="region of interest" description="Disordered" evidence="1">
    <location>
        <begin position="131"/>
        <end position="176"/>
    </location>
</feature>
<dbReference type="InterPro" id="IPR037847">
    <property type="entry name" value="GRAMDC4"/>
</dbReference>
<protein>
    <submittedName>
        <fullName evidence="3">Uncharacterized protein</fullName>
    </submittedName>
</protein>